<reference evidence="3" key="1">
    <citation type="submission" date="2014-03" db="EMBL/GenBank/DDBJ databases">
        <title>The sialotranscriptome of Amblyomma triste, Amblyomma parvum and Amblyomma cajennense ticks, uncovered by 454-based RNA-seq.</title>
        <authorList>
            <person name="Garcia G.R."/>
            <person name="Gardinassi L.G."/>
            <person name="Ribeiro J.M."/>
            <person name="Anatriello E."/>
            <person name="Ferreira B.R."/>
            <person name="Moreira H.N."/>
            <person name="Mafra C."/>
            <person name="Olegario M.M."/>
            <person name="Szabo P.J."/>
            <person name="Miranda-Santos I.K."/>
            <person name="Maruyama S.R."/>
        </authorList>
    </citation>
    <scope>NUCLEOTIDE SEQUENCE</scope>
    <source>
        <strain evidence="3">Mato Grasso do Sul</strain>
        <tissue evidence="3">Salivary glands</tissue>
    </source>
</reference>
<sequence length="161" mass="18025">MKLLSIILLWGLNGVAPSPGDGLAKGEALESQSNGWETNVCFLKKNGNGTICQPLGYEIRYYYHQETDRCISFIPRSCGTTDGNNFAKREDCIKKCMPFSHCLVKKTGRKNNTNEGYTYLLGPDTCIDAKYGVNAKYWPKANRFRTAEECHNTCAPGEPRK</sequence>
<feature type="domain" description="BPTI/Kunitz inhibitor" evidence="2">
    <location>
        <begin position="41"/>
        <end position="96"/>
    </location>
</feature>
<protein>
    <submittedName>
        <fullName evidence="3">Putative tick kunitz 1</fullName>
    </submittedName>
</protein>
<dbReference type="AlphaFoldDB" id="A0A023G9U8"/>
<dbReference type="Pfam" id="PF00014">
    <property type="entry name" value="Kunitz_BPTI"/>
    <property type="match status" value="1"/>
</dbReference>
<proteinExistence type="evidence at transcript level"/>
<dbReference type="InterPro" id="IPR002223">
    <property type="entry name" value="Kunitz_BPTI"/>
</dbReference>
<name>A0A023G9U8_AMBTT</name>
<feature type="chain" id="PRO_5001517340" evidence="1">
    <location>
        <begin position="18"/>
        <end position="161"/>
    </location>
</feature>
<dbReference type="GO" id="GO:0004867">
    <property type="term" value="F:serine-type endopeptidase inhibitor activity"/>
    <property type="evidence" value="ECO:0007669"/>
    <property type="project" value="InterPro"/>
</dbReference>
<evidence type="ECO:0000259" key="2">
    <source>
        <dbReference type="PROSITE" id="PS50279"/>
    </source>
</evidence>
<dbReference type="EMBL" id="GBBM01004799">
    <property type="protein sequence ID" value="JAC30619.1"/>
    <property type="molecule type" value="mRNA"/>
</dbReference>
<dbReference type="InterPro" id="IPR036880">
    <property type="entry name" value="Kunitz_BPTI_sf"/>
</dbReference>
<feature type="signal peptide" evidence="1">
    <location>
        <begin position="1"/>
        <end position="17"/>
    </location>
</feature>
<keyword evidence="1" id="KW-0732">Signal</keyword>
<dbReference type="SUPFAM" id="SSF57362">
    <property type="entry name" value="BPTI-like"/>
    <property type="match status" value="1"/>
</dbReference>
<organism evidence="3">
    <name type="scientific">Amblyomma triste</name>
    <name type="common">Neotropical tick</name>
    <dbReference type="NCBI Taxonomy" id="251400"/>
    <lineage>
        <taxon>Eukaryota</taxon>
        <taxon>Metazoa</taxon>
        <taxon>Ecdysozoa</taxon>
        <taxon>Arthropoda</taxon>
        <taxon>Chelicerata</taxon>
        <taxon>Arachnida</taxon>
        <taxon>Acari</taxon>
        <taxon>Parasitiformes</taxon>
        <taxon>Ixodida</taxon>
        <taxon>Ixodoidea</taxon>
        <taxon>Ixodidae</taxon>
        <taxon>Amblyomminae</taxon>
        <taxon>Amblyomma</taxon>
    </lineage>
</organism>
<dbReference type="SMART" id="SM00131">
    <property type="entry name" value="KU"/>
    <property type="match status" value="1"/>
</dbReference>
<dbReference type="PROSITE" id="PS50279">
    <property type="entry name" value="BPTI_KUNITZ_2"/>
    <property type="match status" value="1"/>
</dbReference>
<accession>A0A023G9U8</accession>
<dbReference type="Gene3D" id="4.10.410.10">
    <property type="entry name" value="Pancreatic trypsin inhibitor Kunitz domain"/>
    <property type="match status" value="1"/>
</dbReference>
<evidence type="ECO:0000313" key="3">
    <source>
        <dbReference type="EMBL" id="JAC30619.1"/>
    </source>
</evidence>
<evidence type="ECO:0000256" key="1">
    <source>
        <dbReference type="SAM" id="SignalP"/>
    </source>
</evidence>